<feature type="compositionally biased region" description="Polar residues" evidence="1">
    <location>
        <begin position="1"/>
        <end position="11"/>
    </location>
</feature>
<reference evidence="2" key="1">
    <citation type="submission" date="2020-11" db="EMBL/GenBank/DDBJ databases">
        <authorList>
            <person name="Whiteford S."/>
        </authorList>
    </citation>
    <scope>NUCLEOTIDE SEQUENCE</scope>
</reference>
<feature type="region of interest" description="Disordered" evidence="1">
    <location>
        <begin position="113"/>
        <end position="169"/>
    </location>
</feature>
<proteinExistence type="predicted"/>
<feature type="compositionally biased region" description="Low complexity" evidence="1">
    <location>
        <begin position="113"/>
        <end position="129"/>
    </location>
</feature>
<dbReference type="InterPro" id="IPR018247">
    <property type="entry name" value="EF_Hand_1_Ca_BS"/>
</dbReference>
<evidence type="ECO:0000313" key="2">
    <source>
        <dbReference type="EMBL" id="CAG9137264.1"/>
    </source>
</evidence>
<name>A0A8S4GBH1_PLUXY</name>
<dbReference type="Proteomes" id="UP000653454">
    <property type="component" value="Unassembled WGS sequence"/>
</dbReference>
<protein>
    <submittedName>
        <fullName evidence="2">(diamondback moth) hypothetical protein</fullName>
    </submittedName>
</protein>
<feature type="region of interest" description="Disordered" evidence="1">
    <location>
        <begin position="1"/>
        <end position="90"/>
    </location>
</feature>
<dbReference type="EMBL" id="CAJHNJ030000200">
    <property type="protein sequence ID" value="CAG9137264.1"/>
    <property type="molecule type" value="Genomic_DNA"/>
</dbReference>
<comment type="caution">
    <text evidence="2">The sequence shown here is derived from an EMBL/GenBank/DDBJ whole genome shotgun (WGS) entry which is preliminary data.</text>
</comment>
<evidence type="ECO:0000313" key="3">
    <source>
        <dbReference type="Proteomes" id="UP000653454"/>
    </source>
</evidence>
<organism evidence="2 3">
    <name type="scientific">Plutella xylostella</name>
    <name type="common">Diamondback moth</name>
    <name type="synonym">Plutella maculipennis</name>
    <dbReference type="NCBI Taxonomy" id="51655"/>
    <lineage>
        <taxon>Eukaryota</taxon>
        <taxon>Metazoa</taxon>
        <taxon>Ecdysozoa</taxon>
        <taxon>Arthropoda</taxon>
        <taxon>Hexapoda</taxon>
        <taxon>Insecta</taxon>
        <taxon>Pterygota</taxon>
        <taxon>Neoptera</taxon>
        <taxon>Endopterygota</taxon>
        <taxon>Lepidoptera</taxon>
        <taxon>Glossata</taxon>
        <taxon>Ditrysia</taxon>
        <taxon>Yponomeutoidea</taxon>
        <taxon>Plutellidae</taxon>
        <taxon>Plutella</taxon>
    </lineage>
</organism>
<dbReference type="AlphaFoldDB" id="A0A8S4GBH1"/>
<keyword evidence="3" id="KW-1185">Reference proteome</keyword>
<feature type="compositionally biased region" description="Pro residues" evidence="1">
    <location>
        <begin position="156"/>
        <end position="169"/>
    </location>
</feature>
<dbReference type="PROSITE" id="PS00018">
    <property type="entry name" value="EF_HAND_1"/>
    <property type="match status" value="1"/>
</dbReference>
<feature type="compositionally biased region" description="Gly residues" evidence="1">
    <location>
        <begin position="22"/>
        <end position="32"/>
    </location>
</feature>
<feature type="compositionally biased region" description="Basic and acidic residues" evidence="1">
    <location>
        <begin position="131"/>
        <end position="151"/>
    </location>
</feature>
<sequence>MGCGSSSQVIPTQEAAANGHKGANGNGVGGGGKPDDDMDDLPTEVLPDTPAVTNKAPIAFEIPLEELDGSRRPPASPPPHLQRLMQPPQPDVTLPAIEEKLAEAELRRQTILQQRAASAQRRAQKMMARPHPMDQLDSDHEGRVQLDDISKHPGVVMPPEPPAPEQKNI</sequence>
<accession>A0A8S4GBH1</accession>
<gene>
    <name evidence="2" type="ORF">PLXY2_LOCUS15518</name>
</gene>
<evidence type="ECO:0000256" key="1">
    <source>
        <dbReference type="SAM" id="MobiDB-lite"/>
    </source>
</evidence>